<evidence type="ECO:0000313" key="2">
    <source>
        <dbReference type="EMBL" id="CAK1579902.1"/>
    </source>
</evidence>
<gene>
    <name evidence="2" type="ORF">PARMNEM_LOCUS1778</name>
</gene>
<dbReference type="Proteomes" id="UP001314205">
    <property type="component" value="Unassembled WGS sequence"/>
</dbReference>
<comment type="caution">
    <text evidence="2">The sequence shown here is derived from an EMBL/GenBank/DDBJ whole genome shotgun (WGS) entry which is preliminary data.</text>
</comment>
<organism evidence="2 3">
    <name type="scientific">Parnassius mnemosyne</name>
    <name type="common">clouded apollo</name>
    <dbReference type="NCBI Taxonomy" id="213953"/>
    <lineage>
        <taxon>Eukaryota</taxon>
        <taxon>Metazoa</taxon>
        <taxon>Ecdysozoa</taxon>
        <taxon>Arthropoda</taxon>
        <taxon>Hexapoda</taxon>
        <taxon>Insecta</taxon>
        <taxon>Pterygota</taxon>
        <taxon>Neoptera</taxon>
        <taxon>Endopterygota</taxon>
        <taxon>Lepidoptera</taxon>
        <taxon>Glossata</taxon>
        <taxon>Ditrysia</taxon>
        <taxon>Papilionoidea</taxon>
        <taxon>Papilionidae</taxon>
        <taxon>Parnassiinae</taxon>
        <taxon>Parnassini</taxon>
        <taxon>Parnassius</taxon>
        <taxon>Driopa</taxon>
    </lineage>
</organism>
<keyword evidence="1" id="KW-1133">Transmembrane helix</keyword>
<feature type="transmembrane region" description="Helical" evidence="1">
    <location>
        <begin position="118"/>
        <end position="134"/>
    </location>
</feature>
<feature type="transmembrane region" description="Helical" evidence="1">
    <location>
        <begin position="69"/>
        <end position="90"/>
    </location>
</feature>
<keyword evidence="3" id="KW-1185">Reference proteome</keyword>
<feature type="transmembrane region" description="Helical" evidence="1">
    <location>
        <begin position="34"/>
        <end position="57"/>
    </location>
</feature>
<protein>
    <submittedName>
        <fullName evidence="2">Uncharacterized protein</fullName>
    </submittedName>
</protein>
<keyword evidence="1" id="KW-0812">Transmembrane</keyword>
<dbReference type="AlphaFoldDB" id="A0AAV1KDK5"/>
<evidence type="ECO:0000313" key="3">
    <source>
        <dbReference type="Proteomes" id="UP001314205"/>
    </source>
</evidence>
<evidence type="ECO:0000256" key="1">
    <source>
        <dbReference type="SAM" id="Phobius"/>
    </source>
</evidence>
<name>A0AAV1KDK5_9NEOP</name>
<dbReference type="EMBL" id="CAVLGL010000013">
    <property type="protein sequence ID" value="CAK1579902.1"/>
    <property type="molecule type" value="Genomic_DNA"/>
</dbReference>
<keyword evidence="1" id="KW-0472">Membrane</keyword>
<proteinExistence type="predicted"/>
<sequence>MWKHSLWKFLLNEGYEIIEWAKCGDGYLSTVPTLLWTFGASAFAHRLITCMFRRFVFRRVTLWERIVQNLLFIWMVMYSLQFWNVLVSLVKDLVEYYDDGATILNDENLTRQISMQQWLIWLCGAAPMAIYIYTKPRPSSPPIMIWITTSPWQRREMGPYGYYLNRPFSTIQSFVNLSLRERALTLRRTFSDSKIIIKEPPKKRRHSKSI</sequence>
<reference evidence="2 3" key="1">
    <citation type="submission" date="2023-11" db="EMBL/GenBank/DDBJ databases">
        <authorList>
            <person name="Hedman E."/>
            <person name="Englund M."/>
            <person name="Stromberg M."/>
            <person name="Nyberg Akerstrom W."/>
            <person name="Nylinder S."/>
            <person name="Jareborg N."/>
            <person name="Kallberg Y."/>
            <person name="Kronander E."/>
        </authorList>
    </citation>
    <scope>NUCLEOTIDE SEQUENCE [LARGE SCALE GENOMIC DNA]</scope>
</reference>
<accession>A0AAV1KDK5</accession>